<name>A0A448XG67_9PLAT</name>
<protein>
    <submittedName>
        <fullName evidence="1">Uncharacterized protein</fullName>
    </submittedName>
</protein>
<sequence length="128" mass="14572">MCSAIPDLCVSMFLQSLMLFAEFSSCFTDILLLTVAAFDAINSKAFKFVSLLVLRRQTGEKKWNISVITKEKKTLFTSLPAQHEKTDNFECSGVYCIKCGTVKQEEKSAYESRNIKDSAEKWIHKDQK</sequence>
<proteinExistence type="predicted"/>
<dbReference type="Proteomes" id="UP000784294">
    <property type="component" value="Unassembled WGS sequence"/>
</dbReference>
<dbReference type="OrthoDB" id="10047121at2759"/>
<evidence type="ECO:0000313" key="1">
    <source>
        <dbReference type="EMBL" id="VEL36031.1"/>
    </source>
</evidence>
<dbReference type="EMBL" id="CAAALY010251234">
    <property type="protein sequence ID" value="VEL36031.1"/>
    <property type="molecule type" value="Genomic_DNA"/>
</dbReference>
<evidence type="ECO:0000313" key="2">
    <source>
        <dbReference type="Proteomes" id="UP000784294"/>
    </source>
</evidence>
<gene>
    <name evidence="1" type="ORF">PXEA_LOCUS29471</name>
</gene>
<dbReference type="AlphaFoldDB" id="A0A448XG67"/>
<accession>A0A448XG67</accession>
<keyword evidence="2" id="KW-1185">Reference proteome</keyword>
<reference evidence="1" key="1">
    <citation type="submission" date="2018-11" db="EMBL/GenBank/DDBJ databases">
        <authorList>
            <consortium name="Pathogen Informatics"/>
        </authorList>
    </citation>
    <scope>NUCLEOTIDE SEQUENCE</scope>
</reference>
<comment type="caution">
    <text evidence="1">The sequence shown here is derived from an EMBL/GenBank/DDBJ whole genome shotgun (WGS) entry which is preliminary data.</text>
</comment>
<organism evidence="1 2">
    <name type="scientific">Protopolystoma xenopodis</name>
    <dbReference type="NCBI Taxonomy" id="117903"/>
    <lineage>
        <taxon>Eukaryota</taxon>
        <taxon>Metazoa</taxon>
        <taxon>Spiralia</taxon>
        <taxon>Lophotrochozoa</taxon>
        <taxon>Platyhelminthes</taxon>
        <taxon>Monogenea</taxon>
        <taxon>Polyopisthocotylea</taxon>
        <taxon>Polystomatidea</taxon>
        <taxon>Polystomatidae</taxon>
        <taxon>Protopolystoma</taxon>
    </lineage>
</organism>